<comment type="caution">
    <text evidence="1">The sequence shown here is derived from an EMBL/GenBank/DDBJ whole genome shotgun (WGS) entry which is preliminary data.</text>
</comment>
<organism evidence="1 2">
    <name type="scientific">Kitasatospora cystarginea</name>
    <dbReference type="NCBI Taxonomy" id="58350"/>
    <lineage>
        <taxon>Bacteria</taxon>
        <taxon>Bacillati</taxon>
        <taxon>Actinomycetota</taxon>
        <taxon>Actinomycetes</taxon>
        <taxon>Kitasatosporales</taxon>
        <taxon>Streptomycetaceae</taxon>
        <taxon>Kitasatospora</taxon>
    </lineage>
</organism>
<reference evidence="1 2" key="1">
    <citation type="journal article" date="2019" name="Int. J. Syst. Evol. Microbiol.">
        <title>The Global Catalogue of Microorganisms (GCM) 10K type strain sequencing project: providing services to taxonomists for standard genome sequencing and annotation.</title>
        <authorList>
            <consortium name="The Broad Institute Genomics Platform"/>
            <consortium name="The Broad Institute Genome Sequencing Center for Infectious Disease"/>
            <person name="Wu L."/>
            <person name="Ma J."/>
        </authorList>
    </citation>
    <scope>NUCLEOTIDE SEQUENCE [LARGE SCALE GENOMIC DNA]</scope>
    <source>
        <strain evidence="1 2">JCM 7356</strain>
    </source>
</reference>
<accession>A0ABN3DG87</accession>
<gene>
    <name evidence="1" type="ORF">GCM10010430_06460</name>
</gene>
<proteinExistence type="predicted"/>
<dbReference type="EMBL" id="BAAATR010000002">
    <property type="protein sequence ID" value="GAA2229271.1"/>
    <property type="molecule type" value="Genomic_DNA"/>
</dbReference>
<dbReference type="Proteomes" id="UP001500305">
    <property type="component" value="Unassembled WGS sequence"/>
</dbReference>
<sequence length="177" mass="18983">MNSSPSDEHLPEPSAADLRDAIVTAVIARLAPAELPLAESLHGLDPATALERLGSRPTRGEPLGFGLEELGVLLTPAVWIVVDESVRRVVDTVVERAGRSGLARRGFFRRRRTPVPVALPALTPEQLASVEQCVLEAARQARLSPERGERIADGVVRRLALLPQALEGPERSAEGEG</sequence>
<evidence type="ECO:0000313" key="1">
    <source>
        <dbReference type="EMBL" id="GAA2229271.1"/>
    </source>
</evidence>
<evidence type="ECO:0000313" key="2">
    <source>
        <dbReference type="Proteomes" id="UP001500305"/>
    </source>
</evidence>
<name>A0ABN3DG87_9ACTN</name>
<dbReference type="RefSeq" id="WP_344634634.1">
    <property type="nucleotide sequence ID" value="NZ_BAAATR010000002.1"/>
</dbReference>
<protein>
    <submittedName>
        <fullName evidence="1">Uncharacterized protein</fullName>
    </submittedName>
</protein>
<keyword evidence="2" id="KW-1185">Reference proteome</keyword>